<dbReference type="PANTHER" id="PTHR33281">
    <property type="entry name" value="UPF0187 PROTEIN YNEE"/>
    <property type="match status" value="1"/>
</dbReference>
<dbReference type="PANTHER" id="PTHR33281:SF19">
    <property type="entry name" value="VOLTAGE-DEPENDENT ANION CHANNEL-FORMING PROTEIN YNEE"/>
    <property type="match status" value="1"/>
</dbReference>
<keyword evidence="2" id="KW-0813">Transport</keyword>
<keyword evidence="5 8" id="KW-1133">Transmembrane helix</keyword>
<evidence type="ECO:0000256" key="4">
    <source>
        <dbReference type="ARBA" id="ARBA00022692"/>
    </source>
</evidence>
<evidence type="ECO:0000256" key="1">
    <source>
        <dbReference type="ARBA" id="ARBA00004651"/>
    </source>
</evidence>
<evidence type="ECO:0000313" key="10">
    <source>
        <dbReference type="Proteomes" id="UP000822688"/>
    </source>
</evidence>
<protein>
    <submittedName>
        <fullName evidence="9">Uncharacterized protein</fullName>
    </submittedName>
</protein>
<name>A0A8T0IGG2_CERPU</name>
<keyword evidence="3" id="KW-1003">Cell membrane</keyword>
<dbReference type="Pfam" id="PF25539">
    <property type="entry name" value="Bestrophin_2"/>
    <property type="match status" value="1"/>
</dbReference>
<evidence type="ECO:0000313" key="9">
    <source>
        <dbReference type="EMBL" id="KAG0582810.1"/>
    </source>
</evidence>
<keyword evidence="7 8" id="KW-0472">Membrane</keyword>
<evidence type="ECO:0000256" key="5">
    <source>
        <dbReference type="ARBA" id="ARBA00022989"/>
    </source>
</evidence>
<dbReference type="InterPro" id="IPR044669">
    <property type="entry name" value="YneE/VCCN1/2-like"/>
</dbReference>
<reference evidence="9" key="1">
    <citation type="submission" date="2020-06" db="EMBL/GenBank/DDBJ databases">
        <title>WGS assembly of Ceratodon purpureus strain R40.</title>
        <authorList>
            <person name="Carey S.B."/>
            <person name="Jenkins J."/>
            <person name="Shu S."/>
            <person name="Lovell J.T."/>
            <person name="Sreedasyam A."/>
            <person name="Maumus F."/>
            <person name="Tiley G.P."/>
            <person name="Fernandez-Pozo N."/>
            <person name="Barry K."/>
            <person name="Chen C."/>
            <person name="Wang M."/>
            <person name="Lipzen A."/>
            <person name="Daum C."/>
            <person name="Saski C.A."/>
            <person name="Payton A.C."/>
            <person name="Mcbreen J.C."/>
            <person name="Conrad R.E."/>
            <person name="Kollar L.M."/>
            <person name="Olsson S."/>
            <person name="Huttunen S."/>
            <person name="Landis J.B."/>
            <person name="Wickett N.J."/>
            <person name="Johnson M.G."/>
            <person name="Rensing S.A."/>
            <person name="Grimwood J."/>
            <person name="Schmutz J."/>
            <person name="Mcdaniel S.F."/>
        </authorList>
    </citation>
    <scope>NUCLEOTIDE SEQUENCE</scope>
    <source>
        <strain evidence="9">R40</strain>
    </source>
</reference>
<dbReference type="AlphaFoldDB" id="A0A8T0IGG2"/>
<feature type="transmembrane region" description="Helical" evidence="8">
    <location>
        <begin position="28"/>
        <end position="50"/>
    </location>
</feature>
<evidence type="ECO:0000256" key="8">
    <source>
        <dbReference type="SAM" id="Phobius"/>
    </source>
</evidence>
<comment type="subcellular location">
    <subcellularLocation>
        <location evidence="1">Cell membrane</location>
        <topology evidence="1">Multi-pass membrane protein</topology>
    </subcellularLocation>
</comment>
<sequence>MLDTKVWVKHRTSWRHGRHMSSSLSSGIMSAVGPPVFMCTLLATFVTIFNQLVKENQLWPWIPALEVPSLPFYLTSAVLLLLLVFRASSSYNRYDEASKLWMLNASRARDITRQALAWIRSPNDTSKLFCLLRHVKAYAFCLQDHLTEETHLNSKLKEIMEPQELDAIMSAKHRPSHVLHMISNLVQQCNISEWEKMAMDDNISIFNTNLGECERILNTPIPLAYTLLTSRFLIMWHLALPFALSGECGWLTIPAAFLVATSLFYIEEVGVLIDEPFWILSLGPVTDGIVIEVDELLQYHEARSSLPYHMQDRSEIDDEEITIEASGFDGFDRQGLFM</sequence>
<keyword evidence="4 8" id="KW-0812">Transmembrane</keyword>
<proteinExistence type="predicted"/>
<evidence type="ECO:0000256" key="3">
    <source>
        <dbReference type="ARBA" id="ARBA00022475"/>
    </source>
</evidence>
<dbReference type="GO" id="GO:0005886">
    <property type="term" value="C:plasma membrane"/>
    <property type="evidence" value="ECO:0007669"/>
    <property type="project" value="UniProtKB-SubCell"/>
</dbReference>
<dbReference type="EMBL" id="CM026423">
    <property type="protein sequence ID" value="KAG0582810.1"/>
    <property type="molecule type" value="Genomic_DNA"/>
</dbReference>
<keyword evidence="6" id="KW-0406">Ion transport</keyword>
<gene>
    <name evidence="9" type="ORF">KC19_3G087800</name>
</gene>
<dbReference type="GO" id="GO:0005254">
    <property type="term" value="F:chloride channel activity"/>
    <property type="evidence" value="ECO:0007669"/>
    <property type="project" value="InterPro"/>
</dbReference>
<feature type="transmembrane region" description="Helical" evidence="8">
    <location>
        <begin position="70"/>
        <end position="89"/>
    </location>
</feature>
<keyword evidence="10" id="KW-1185">Reference proteome</keyword>
<evidence type="ECO:0000256" key="7">
    <source>
        <dbReference type="ARBA" id="ARBA00023136"/>
    </source>
</evidence>
<dbReference type="Proteomes" id="UP000822688">
    <property type="component" value="Chromosome 3"/>
</dbReference>
<comment type="caution">
    <text evidence="9">The sequence shown here is derived from an EMBL/GenBank/DDBJ whole genome shotgun (WGS) entry which is preliminary data.</text>
</comment>
<evidence type="ECO:0000256" key="2">
    <source>
        <dbReference type="ARBA" id="ARBA00022448"/>
    </source>
</evidence>
<evidence type="ECO:0000256" key="6">
    <source>
        <dbReference type="ARBA" id="ARBA00023065"/>
    </source>
</evidence>
<accession>A0A8T0IGG2</accession>
<organism evidence="9 10">
    <name type="scientific">Ceratodon purpureus</name>
    <name type="common">Fire moss</name>
    <name type="synonym">Dicranum purpureum</name>
    <dbReference type="NCBI Taxonomy" id="3225"/>
    <lineage>
        <taxon>Eukaryota</taxon>
        <taxon>Viridiplantae</taxon>
        <taxon>Streptophyta</taxon>
        <taxon>Embryophyta</taxon>
        <taxon>Bryophyta</taxon>
        <taxon>Bryophytina</taxon>
        <taxon>Bryopsida</taxon>
        <taxon>Dicranidae</taxon>
        <taxon>Pseudoditrichales</taxon>
        <taxon>Ditrichaceae</taxon>
        <taxon>Ceratodon</taxon>
    </lineage>
</organism>